<dbReference type="PATRIC" id="fig|1679170.3.peg.2984"/>
<dbReference type="EMBL" id="LFZW01000001">
    <property type="protein sequence ID" value="KMY50313.1"/>
    <property type="molecule type" value="Genomic_DNA"/>
</dbReference>
<evidence type="ECO:0000256" key="1">
    <source>
        <dbReference type="SAM" id="Phobius"/>
    </source>
</evidence>
<sequence>MLNFAWISSIITMGVMLGWLFIEDKVWVFLPLVLFPSIMVIVWTMPVFKQIKSIKGEKERLYPHLGK</sequence>
<keyword evidence="1" id="KW-1133">Transmembrane helix</keyword>
<reference evidence="3" key="1">
    <citation type="submission" date="2015-07" db="EMBL/GenBank/DDBJ databases">
        <title>Genome sequencing project for genomic taxonomy and phylogenomics of Bacillus-like bacteria.</title>
        <authorList>
            <person name="Liu B."/>
            <person name="Wang J."/>
            <person name="Zhu Y."/>
            <person name="Liu G."/>
            <person name="Chen Q."/>
            <person name="Chen Z."/>
            <person name="Lan J."/>
            <person name="Che J."/>
            <person name="Ge C."/>
            <person name="Shi H."/>
            <person name="Pan Z."/>
            <person name="Liu X."/>
        </authorList>
    </citation>
    <scope>NUCLEOTIDE SEQUENCE [LARGE SCALE GENOMIC DNA]</scope>
    <source>
        <strain evidence="3">FJAT-27997</strain>
    </source>
</reference>
<dbReference type="AlphaFoldDB" id="A0A0K9GUL1"/>
<organism evidence="2 3">
    <name type="scientific">Peribacillus loiseleuriae</name>
    <dbReference type="NCBI Taxonomy" id="1679170"/>
    <lineage>
        <taxon>Bacteria</taxon>
        <taxon>Bacillati</taxon>
        <taxon>Bacillota</taxon>
        <taxon>Bacilli</taxon>
        <taxon>Bacillales</taxon>
        <taxon>Bacillaceae</taxon>
        <taxon>Peribacillus</taxon>
    </lineage>
</organism>
<dbReference type="Proteomes" id="UP000037146">
    <property type="component" value="Unassembled WGS sequence"/>
</dbReference>
<evidence type="ECO:0000313" key="3">
    <source>
        <dbReference type="Proteomes" id="UP000037146"/>
    </source>
</evidence>
<protein>
    <submittedName>
        <fullName evidence="2">Uncharacterized protein</fullName>
    </submittedName>
</protein>
<evidence type="ECO:0000313" key="2">
    <source>
        <dbReference type="EMBL" id="KMY50313.1"/>
    </source>
</evidence>
<name>A0A0K9GUL1_9BACI</name>
<proteinExistence type="predicted"/>
<keyword evidence="3" id="KW-1185">Reference proteome</keyword>
<accession>A0A0K9GUL1</accession>
<feature type="transmembrane region" description="Helical" evidence="1">
    <location>
        <begin position="28"/>
        <end position="48"/>
    </location>
</feature>
<gene>
    <name evidence="2" type="ORF">AC625_13075</name>
</gene>
<comment type="caution">
    <text evidence="2">The sequence shown here is derived from an EMBL/GenBank/DDBJ whole genome shotgun (WGS) entry which is preliminary data.</text>
</comment>
<keyword evidence="1" id="KW-0472">Membrane</keyword>
<feature type="transmembrane region" description="Helical" evidence="1">
    <location>
        <begin position="5"/>
        <end position="22"/>
    </location>
</feature>
<keyword evidence="1" id="KW-0812">Transmembrane</keyword>